<evidence type="ECO:0000256" key="6">
    <source>
        <dbReference type="SAM" id="Phobius"/>
    </source>
</evidence>
<keyword evidence="2" id="KW-0997">Cell inner membrane</keyword>
<keyword evidence="11" id="KW-1185">Reference proteome</keyword>
<reference evidence="10 11" key="1">
    <citation type="journal article" date="2013" name="Antonie Van Leeuwenhoek">
        <title>Dongia rigui sp. nov., isolated from freshwater of a large wetland in Korea.</title>
        <authorList>
            <person name="Baik K.S."/>
            <person name="Hwang Y.M."/>
            <person name="Choi J.S."/>
            <person name="Kwon J."/>
            <person name="Seong C.N."/>
        </authorList>
    </citation>
    <scope>NUCLEOTIDE SEQUENCE [LARGE SCALE GENOMIC DNA]</scope>
    <source>
        <strain evidence="10 11">04SU4-P</strain>
    </source>
</reference>
<evidence type="ECO:0000256" key="3">
    <source>
        <dbReference type="ARBA" id="ARBA00023224"/>
    </source>
</evidence>
<keyword evidence="2" id="KW-1003">Cell membrane</keyword>
<dbReference type="PRINTS" id="PR00260">
    <property type="entry name" value="CHEMTRNSDUCR"/>
</dbReference>
<evidence type="ECO:0000256" key="5">
    <source>
        <dbReference type="PROSITE-ProRule" id="PRU00284"/>
    </source>
</evidence>
<keyword evidence="6" id="KW-1133">Transmembrane helix</keyword>
<evidence type="ECO:0000256" key="2">
    <source>
        <dbReference type="ARBA" id="ARBA00022519"/>
    </source>
</evidence>
<protein>
    <submittedName>
        <fullName evidence="10">Methyl-accepting chemotaxis protein</fullName>
    </submittedName>
</protein>
<feature type="domain" description="T-SNARE coiled-coil homology" evidence="8">
    <location>
        <begin position="456"/>
        <end position="518"/>
    </location>
</feature>
<dbReference type="PROSITE" id="PS50192">
    <property type="entry name" value="T_SNARE"/>
    <property type="match status" value="1"/>
</dbReference>
<feature type="transmembrane region" description="Helical" evidence="6">
    <location>
        <begin position="12"/>
        <end position="35"/>
    </location>
</feature>
<dbReference type="PANTHER" id="PTHR32089">
    <property type="entry name" value="METHYL-ACCEPTING CHEMOTAXIS PROTEIN MCPB"/>
    <property type="match status" value="1"/>
</dbReference>
<dbReference type="InterPro" id="IPR003660">
    <property type="entry name" value="HAMP_dom"/>
</dbReference>
<sequence length="560" mass="58679">MKNKMSLRSRLLIASVAAVIGLAITAGLGLFGMLLSNAGLDVSITSTSAVLNQKQADMMHDALRGDVLFALVTGPYGAPEDQEAIKTDLADHVASFEESIAKLQALPLAPEIRKAVDDVVPPLHAYIAAAKEIVLVALADTVAGREKFPQFMTAFTDLEGRMEALGELIEQFGNSAGTDAQGTNSKLITLIAAASVLATIILITVNWIIAGSITGPIRGMIVAMGRLAAGERETDVPGLDRGDEVGQMAQAVQVFKDNAIRAEGMAERQAQEQQRREERTRQIETLCQDFDRMVTKRLQTVVGAVAQMEGTAQSMTHVAEETATEAGRVSATAEGASASVNSVAAATEELTASIGEIGSQMSRSRQIAGQAASEAVSTNAQIKKLADAAQKIGAVVQMITDIASQTNLLALNATIEAARAGEAGKGFAVVASEVKNLANQTGKATEDISQQINGIQNETGQAVQAIEHIASTIEEINQITGSVAAAVEEQNAATKEIAESIERAATGTRDMSASIQTVTNAANQTGSAATQLLDSSNSLSAEARALREEVEQFLSTIRKL</sequence>
<proteinExistence type="inferred from homology"/>
<evidence type="ECO:0000256" key="4">
    <source>
        <dbReference type="ARBA" id="ARBA00029447"/>
    </source>
</evidence>
<evidence type="ECO:0000256" key="1">
    <source>
        <dbReference type="ARBA" id="ARBA00004429"/>
    </source>
</evidence>
<evidence type="ECO:0000259" key="7">
    <source>
        <dbReference type="PROSITE" id="PS50111"/>
    </source>
</evidence>
<dbReference type="SUPFAM" id="SSF58104">
    <property type="entry name" value="Methyl-accepting chemotaxis protein (MCP) signaling domain"/>
    <property type="match status" value="1"/>
</dbReference>
<comment type="similarity">
    <text evidence="4">Belongs to the methyl-accepting chemotaxis (MCP) protein family.</text>
</comment>
<gene>
    <name evidence="10" type="ORF">SMD31_19810</name>
</gene>
<comment type="subcellular location">
    <subcellularLocation>
        <location evidence="1">Cell inner membrane</location>
        <topology evidence="1">Multi-pass membrane protein</topology>
    </subcellularLocation>
</comment>
<feature type="transmembrane region" description="Helical" evidence="6">
    <location>
        <begin position="187"/>
        <end position="210"/>
    </location>
</feature>
<dbReference type="Pfam" id="PF00672">
    <property type="entry name" value="HAMP"/>
    <property type="match status" value="1"/>
</dbReference>
<dbReference type="PANTHER" id="PTHR32089:SF112">
    <property type="entry name" value="LYSOZYME-LIKE PROTEIN-RELATED"/>
    <property type="match status" value="1"/>
</dbReference>
<evidence type="ECO:0000259" key="8">
    <source>
        <dbReference type="PROSITE" id="PS50192"/>
    </source>
</evidence>
<comment type="caution">
    <text evidence="10">The sequence shown here is derived from an EMBL/GenBank/DDBJ whole genome shotgun (WGS) entry which is preliminary data.</text>
</comment>
<dbReference type="EMBL" id="JAXCLX010000004">
    <property type="protein sequence ID" value="MDY0874197.1"/>
    <property type="molecule type" value="Genomic_DNA"/>
</dbReference>
<keyword evidence="3 5" id="KW-0807">Transducer</keyword>
<evidence type="ECO:0000313" key="10">
    <source>
        <dbReference type="EMBL" id="MDY0874197.1"/>
    </source>
</evidence>
<dbReference type="SMART" id="SM00304">
    <property type="entry name" value="HAMP"/>
    <property type="match status" value="1"/>
</dbReference>
<evidence type="ECO:0000313" key="11">
    <source>
        <dbReference type="Proteomes" id="UP001271769"/>
    </source>
</evidence>
<dbReference type="InterPro" id="IPR004089">
    <property type="entry name" value="MCPsignal_dom"/>
</dbReference>
<evidence type="ECO:0000259" key="9">
    <source>
        <dbReference type="PROSITE" id="PS50885"/>
    </source>
</evidence>
<dbReference type="Gene3D" id="1.10.287.950">
    <property type="entry name" value="Methyl-accepting chemotaxis protein"/>
    <property type="match status" value="1"/>
</dbReference>
<keyword evidence="6" id="KW-0472">Membrane</keyword>
<keyword evidence="6" id="KW-0812">Transmembrane</keyword>
<feature type="domain" description="Methyl-accepting transducer" evidence="7">
    <location>
        <begin position="304"/>
        <end position="526"/>
    </location>
</feature>
<dbReference type="SMART" id="SM00283">
    <property type="entry name" value="MA"/>
    <property type="match status" value="1"/>
</dbReference>
<dbReference type="Proteomes" id="UP001271769">
    <property type="component" value="Unassembled WGS sequence"/>
</dbReference>
<dbReference type="CDD" id="cd06225">
    <property type="entry name" value="HAMP"/>
    <property type="match status" value="1"/>
</dbReference>
<name>A0ABU5E450_9PROT</name>
<dbReference type="RefSeq" id="WP_320502670.1">
    <property type="nucleotide sequence ID" value="NZ_JAXCLX010000004.1"/>
</dbReference>
<dbReference type="PROSITE" id="PS50885">
    <property type="entry name" value="HAMP"/>
    <property type="match status" value="1"/>
</dbReference>
<dbReference type="Pfam" id="PF00015">
    <property type="entry name" value="MCPsignal"/>
    <property type="match status" value="1"/>
</dbReference>
<feature type="domain" description="HAMP" evidence="9">
    <location>
        <begin position="211"/>
        <end position="264"/>
    </location>
</feature>
<dbReference type="InterPro" id="IPR000727">
    <property type="entry name" value="T_SNARE_dom"/>
</dbReference>
<dbReference type="InterPro" id="IPR004090">
    <property type="entry name" value="Chemotax_Me-accpt_rcpt"/>
</dbReference>
<accession>A0ABU5E450</accession>
<dbReference type="PROSITE" id="PS50111">
    <property type="entry name" value="CHEMOTAXIS_TRANSDUC_2"/>
    <property type="match status" value="1"/>
</dbReference>
<organism evidence="10 11">
    <name type="scientific">Dongia rigui</name>
    <dbReference type="NCBI Taxonomy" id="940149"/>
    <lineage>
        <taxon>Bacteria</taxon>
        <taxon>Pseudomonadati</taxon>
        <taxon>Pseudomonadota</taxon>
        <taxon>Alphaproteobacteria</taxon>
        <taxon>Rhodospirillales</taxon>
        <taxon>Dongiaceae</taxon>
        <taxon>Dongia</taxon>
    </lineage>
</organism>
<dbReference type="Gene3D" id="6.10.340.10">
    <property type="match status" value="1"/>
</dbReference>